<protein>
    <submittedName>
        <fullName evidence="1">Uncharacterized protein</fullName>
    </submittedName>
</protein>
<dbReference type="SUPFAM" id="SSF56235">
    <property type="entry name" value="N-terminal nucleophile aminohydrolases (Ntn hydrolases)"/>
    <property type="match status" value="1"/>
</dbReference>
<organism evidence="1 2">
    <name type="scientific">Micromonospora fluostatini</name>
    <dbReference type="NCBI Taxonomy" id="1629071"/>
    <lineage>
        <taxon>Bacteria</taxon>
        <taxon>Bacillati</taxon>
        <taxon>Actinomycetota</taxon>
        <taxon>Actinomycetes</taxon>
        <taxon>Micromonosporales</taxon>
        <taxon>Micromonosporaceae</taxon>
        <taxon>Micromonospora</taxon>
    </lineage>
</organism>
<comment type="caution">
    <text evidence="1">The sequence shown here is derived from an EMBL/GenBank/DDBJ whole genome shotgun (WGS) entry which is preliminary data.</text>
</comment>
<sequence>MTTVVAYGDGRTVWMAADTCTNVYERPVIGGATKILRLDAVDDDVLVGLAGHGGLASVLPETVLPISPEEGEPTQNWANAVALALTQRAIEHGLVDDGQLDGNLILGWRGQVWTIAHAMAIPHPDGVAAVGSGEGPAIGALDALRICDVHPTKAIQLAVEIACRRDRYSMPPLQVEVLEWHDPATQLSSGAGSSLPPT</sequence>
<accession>A0ABY2DLI6</accession>
<proteinExistence type="predicted"/>
<evidence type="ECO:0000313" key="1">
    <source>
        <dbReference type="EMBL" id="TDC02107.1"/>
    </source>
</evidence>
<gene>
    <name evidence="1" type="ORF">E1091_01505</name>
</gene>
<name>A0ABY2DLI6_9ACTN</name>
<reference evidence="1 2" key="1">
    <citation type="submission" date="2019-02" db="EMBL/GenBank/DDBJ databases">
        <title>Draft genome sequences of novel Actinobacteria.</title>
        <authorList>
            <person name="Sahin N."/>
            <person name="Ay H."/>
            <person name="Saygin H."/>
        </authorList>
    </citation>
    <scope>NUCLEOTIDE SEQUENCE [LARGE SCALE GENOMIC DNA]</scope>
    <source>
        <strain evidence="1 2">JCM 30529</strain>
    </source>
</reference>
<dbReference type="Gene3D" id="3.60.20.10">
    <property type="entry name" value="Glutamine Phosphoribosylpyrophosphate, subunit 1, domain 1"/>
    <property type="match status" value="1"/>
</dbReference>
<dbReference type="InterPro" id="IPR029055">
    <property type="entry name" value="Ntn_hydrolases_N"/>
</dbReference>
<dbReference type="Proteomes" id="UP000295626">
    <property type="component" value="Unassembled WGS sequence"/>
</dbReference>
<keyword evidence="2" id="KW-1185">Reference proteome</keyword>
<dbReference type="EMBL" id="SMKE01000020">
    <property type="protein sequence ID" value="TDC02107.1"/>
    <property type="molecule type" value="Genomic_DNA"/>
</dbReference>
<evidence type="ECO:0000313" key="2">
    <source>
        <dbReference type="Proteomes" id="UP000295626"/>
    </source>
</evidence>